<protein>
    <submittedName>
        <fullName evidence="15">Uroporphyrinogen-III C-methyltransferase</fullName>
    </submittedName>
</protein>
<evidence type="ECO:0000256" key="8">
    <source>
        <dbReference type="ARBA" id="ARBA00023244"/>
    </source>
</evidence>
<evidence type="ECO:0000313" key="16">
    <source>
        <dbReference type="Proteomes" id="UP000744980"/>
    </source>
</evidence>
<dbReference type="GO" id="GO:0004851">
    <property type="term" value="F:uroporphyrin-III C-methyltransferase activity"/>
    <property type="evidence" value="ECO:0007669"/>
    <property type="project" value="InterPro"/>
</dbReference>
<keyword evidence="16" id="KW-1185">Reference proteome</keyword>
<organism evidence="15 16">
    <name type="scientific">Ensifer canadensis</name>
    <dbReference type="NCBI Taxonomy" id="555315"/>
    <lineage>
        <taxon>Bacteria</taxon>
        <taxon>Pseudomonadati</taxon>
        <taxon>Pseudomonadota</taxon>
        <taxon>Alphaproteobacteria</taxon>
        <taxon>Hyphomicrobiales</taxon>
        <taxon>Rhizobiaceae</taxon>
        <taxon>Sinorhizobium/Ensifer group</taxon>
        <taxon>Ensifer</taxon>
    </lineage>
</organism>
<dbReference type="InterPro" id="IPR050161">
    <property type="entry name" value="Siro_Cobalamin_biosynth"/>
</dbReference>
<dbReference type="FunFam" id="3.40.1010.10:FF:000001">
    <property type="entry name" value="Siroheme synthase"/>
    <property type="match status" value="1"/>
</dbReference>
<name>A0AAW4FJ14_9HYPH</name>
<keyword evidence="7" id="KW-0520">NAD</keyword>
<comment type="pathway">
    <text evidence="1">Porphyrin-containing compound metabolism; siroheme biosynthesis; sirohydrochlorin from precorrin-2: step 1/1.</text>
</comment>
<evidence type="ECO:0000256" key="3">
    <source>
        <dbReference type="ARBA" id="ARBA00022603"/>
    </source>
</evidence>
<comment type="catalytic activity">
    <reaction evidence="10">
        <text>precorrin-2 + NAD(+) = sirohydrochlorin + NADH + 2 H(+)</text>
        <dbReference type="Rhea" id="RHEA:15613"/>
        <dbReference type="ChEBI" id="CHEBI:15378"/>
        <dbReference type="ChEBI" id="CHEBI:57540"/>
        <dbReference type="ChEBI" id="CHEBI:57945"/>
        <dbReference type="ChEBI" id="CHEBI:58351"/>
        <dbReference type="ChEBI" id="CHEBI:58827"/>
        <dbReference type="EC" id="1.3.1.76"/>
    </reaction>
</comment>
<gene>
    <name evidence="15" type="ORF">GFB56_07325</name>
</gene>
<dbReference type="InterPro" id="IPR037115">
    <property type="entry name" value="Sirohaem_synt_dimer_dom_sf"/>
</dbReference>
<feature type="domain" description="Siroheme synthase central" evidence="14">
    <location>
        <begin position="154"/>
        <end position="174"/>
    </location>
</feature>
<dbReference type="Gene3D" id="3.40.50.720">
    <property type="entry name" value="NAD(P)-binding Rossmann-like Domain"/>
    <property type="match status" value="1"/>
</dbReference>
<feature type="active site" description="Proton acceptor" evidence="11">
    <location>
        <position position="276"/>
    </location>
</feature>
<evidence type="ECO:0000256" key="6">
    <source>
        <dbReference type="ARBA" id="ARBA00023002"/>
    </source>
</evidence>
<dbReference type="InterPro" id="IPR000878">
    <property type="entry name" value="4pyrrol_Mease"/>
</dbReference>
<comment type="caution">
    <text evidence="15">The sequence shown here is derived from an EMBL/GenBank/DDBJ whole genome shotgun (WGS) entry which is preliminary data.</text>
</comment>
<dbReference type="InterPro" id="IPR014777">
    <property type="entry name" value="4pyrrole_Mease_sub1"/>
</dbReference>
<evidence type="ECO:0000256" key="1">
    <source>
        <dbReference type="ARBA" id="ARBA00005010"/>
    </source>
</evidence>
<dbReference type="AlphaFoldDB" id="A0AAW4FJ14"/>
<keyword evidence="4" id="KW-0808">Transferase</keyword>
<dbReference type="InterPro" id="IPR035996">
    <property type="entry name" value="4pyrrol_Methylase_sf"/>
</dbReference>
<keyword evidence="6" id="KW-0560">Oxidoreductase</keyword>
<dbReference type="NCBIfam" id="TIGR01470">
    <property type="entry name" value="cysG_Nterm"/>
    <property type="match status" value="1"/>
</dbReference>
<dbReference type="Gene3D" id="1.10.8.210">
    <property type="entry name" value="Sirohaem synthase, dimerisation domain"/>
    <property type="match status" value="1"/>
</dbReference>
<dbReference type="SUPFAM" id="SSF75615">
    <property type="entry name" value="Siroheme synthase middle domains-like"/>
    <property type="match status" value="1"/>
</dbReference>
<comment type="pathway">
    <text evidence="9">Porphyrin-containing compound metabolism; siroheme biosynthesis; precorrin-2 from uroporphyrinogen III: step 1/1.</text>
</comment>
<keyword evidence="3" id="KW-0489">Methyltransferase</keyword>
<dbReference type="NCBIfam" id="NF007922">
    <property type="entry name" value="PRK10637.1"/>
    <property type="match status" value="1"/>
</dbReference>
<evidence type="ECO:0000256" key="2">
    <source>
        <dbReference type="ARBA" id="ARBA00005879"/>
    </source>
</evidence>
<dbReference type="InterPro" id="IPR019478">
    <property type="entry name" value="Sirohaem_synthase_dimer_dom"/>
</dbReference>
<feature type="domain" description="Tetrapyrrole methylase" evidence="12">
    <location>
        <begin position="245"/>
        <end position="379"/>
    </location>
</feature>
<dbReference type="Gene3D" id="3.30.160.110">
    <property type="entry name" value="Siroheme synthase, domain 2"/>
    <property type="match status" value="1"/>
</dbReference>
<comment type="similarity">
    <text evidence="2">Belongs to the precorrin methyltransferase family.</text>
</comment>
<evidence type="ECO:0000313" key="15">
    <source>
        <dbReference type="EMBL" id="MBM3090622.1"/>
    </source>
</evidence>
<evidence type="ECO:0000259" key="12">
    <source>
        <dbReference type="Pfam" id="PF00590"/>
    </source>
</evidence>
<dbReference type="EMBL" id="WXFA01000003">
    <property type="protein sequence ID" value="MBM3090622.1"/>
    <property type="molecule type" value="Genomic_DNA"/>
</dbReference>
<evidence type="ECO:0000256" key="10">
    <source>
        <dbReference type="ARBA" id="ARBA00047561"/>
    </source>
</evidence>
<dbReference type="PIRSF" id="PIRSF036426">
    <property type="entry name" value="Sirohaem_synth"/>
    <property type="match status" value="1"/>
</dbReference>
<dbReference type="Gene3D" id="3.40.1010.10">
    <property type="entry name" value="Cobalt-precorrin-4 Transmethylase, Domain 1"/>
    <property type="match status" value="1"/>
</dbReference>
<dbReference type="Pfam" id="PF13241">
    <property type="entry name" value="NAD_binding_7"/>
    <property type="match status" value="1"/>
</dbReference>
<dbReference type="SUPFAM" id="SSF51735">
    <property type="entry name" value="NAD(P)-binding Rossmann-fold domains"/>
    <property type="match status" value="1"/>
</dbReference>
<evidence type="ECO:0000256" key="5">
    <source>
        <dbReference type="ARBA" id="ARBA00022691"/>
    </source>
</evidence>
<accession>A0AAW4FJ14</accession>
<keyword evidence="8" id="KW-0627">Porphyrin biosynthesis</keyword>
<evidence type="ECO:0000256" key="7">
    <source>
        <dbReference type="ARBA" id="ARBA00023027"/>
    </source>
</evidence>
<keyword evidence="5" id="KW-0949">S-adenosyl-L-methionine</keyword>
<dbReference type="InterPro" id="IPR006367">
    <property type="entry name" value="Sirohaem_synthase_N"/>
</dbReference>
<feature type="active site" description="Proton donor" evidence="11">
    <location>
        <position position="298"/>
    </location>
</feature>
<dbReference type="Pfam" id="PF10414">
    <property type="entry name" value="CysG_dimeriser"/>
    <property type="match status" value="1"/>
</dbReference>
<dbReference type="GO" id="GO:0043115">
    <property type="term" value="F:precorrin-2 dehydrogenase activity"/>
    <property type="evidence" value="ECO:0007669"/>
    <property type="project" value="UniProtKB-EC"/>
</dbReference>
<evidence type="ECO:0000256" key="4">
    <source>
        <dbReference type="ARBA" id="ARBA00022679"/>
    </source>
</evidence>
<dbReference type="GO" id="GO:0051266">
    <property type="term" value="F:sirohydrochlorin ferrochelatase activity"/>
    <property type="evidence" value="ECO:0007669"/>
    <property type="project" value="InterPro"/>
</dbReference>
<dbReference type="GO" id="GO:0051287">
    <property type="term" value="F:NAD binding"/>
    <property type="evidence" value="ECO:0007669"/>
    <property type="project" value="InterPro"/>
</dbReference>
<evidence type="ECO:0000259" key="13">
    <source>
        <dbReference type="Pfam" id="PF10414"/>
    </source>
</evidence>
<dbReference type="Pfam" id="PF14824">
    <property type="entry name" value="Sirohm_synth_M"/>
    <property type="match status" value="1"/>
</dbReference>
<dbReference type="InterPro" id="IPR036291">
    <property type="entry name" value="NAD(P)-bd_dom_sf"/>
</dbReference>
<feature type="domain" description="Sirohaem synthase dimerisation" evidence="13">
    <location>
        <begin position="182"/>
        <end position="235"/>
    </location>
</feature>
<dbReference type="Proteomes" id="UP000744980">
    <property type="component" value="Unassembled WGS sequence"/>
</dbReference>
<proteinExistence type="inferred from homology"/>
<dbReference type="InterPro" id="IPR028281">
    <property type="entry name" value="Sirohaem_synthase_central"/>
</dbReference>
<dbReference type="Pfam" id="PF00590">
    <property type="entry name" value="TP_methylase"/>
    <property type="match status" value="1"/>
</dbReference>
<dbReference type="GO" id="GO:0032259">
    <property type="term" value="P:methylation"/>
    <property type="evidence" value="ECO:0007669"/>
    <property type="project" value="UniProtKB-KW"/>
</dbReference>
<dbReference type="PANTHER" id="PTHR45790">
    <property type="entry name" value="SIROHEME SYNTHASE-RELATED"/>
    <property type="match status" value="1"/>
</dbReference>
<evidence type="ECO:0000256" key="9">
    <source>
        <dbReference type="ARBA" id="ARBA00025705"/>
    </source>
</evidence>
<reference evidence="15 16" key="1">
    <citation type="submission" date="2020-01" db="EMBL/GenBank/DDBJ databases">
        <title>Draft genome assembly of Ensifer adhaerens T173.</title>
        <authorList>
            <person name="Craig J.E."/>
            <person name="Stinchcombe J.R."/>
        </authorList>
    </citation>
    <scope>NUCLEOTIDE SEQUENCE [LARGE SCALE GENOMIC DNA]</scope>
    <source>
        <strain evidence="15 16">T173</strain>
    </source>
</reference>
<dbReference type="InterPro" id="IPR012409">
    <property type="entry name" value="Sirohaem_synth"/>
</dbReference>
<dbReference type="SUPFAM" id="SSF53790">
    <property type="entry name" value="Tetrapyrrole methylase"/>
    <property type="match status" value="1"/>
</dbReference>
<dbReference type="GO" id="GO:0009236">
    <property type="term" value="P:cobalamin biosynthetic process"/>
    <property type="evidence" value="ECO:0007669"/>
    <property type="project" value="InterPro"/>
</dbReference>
<evidence type="ECO:0000259" key="14">
    <source>
        <dbReference type="Pfam" id="PF14824"/>
    </source>
</evidence>
<dbReference type="GO" id="GO:0019354">
    <property type="term" value="P:siroheme biosynthetic process"/>
    <property type="evidence" value="ECO:0007669"/>
    <property type="project" value="InterPro"/>
</dbReference>
<sequence>MDALLLPRNERRLRVDPPRMMPLAKLPVFFALEGRRVVVAGGSDACAWKAELLAACGAEVHVYAPPEEIGEACARLFEAGSSHPGGRFTHHREAWTKEAFAGAALAIADCEGDEDARSFFEAANAAGVPVNIIDKPVYCQFQFGSIVNRSPVIVAISTDGAAPILAQAIRRRIETLLPPVLKDWASLAQAIRDKVNARLKPGAARRAFWERFVDRAFQETPEEGVEMRLVAEMDRLAANRTDTGRVTLVGAGPGDAEHLTLKAVRALQAADVILFDGLVSDEVLELARREAKRLLVGKRGGRANCSHEDLNDMMVSWARAGKRVVRLQSGDPAIVGRSREEIARLEERGIAVDVVPGIAAASAMAARVCVPVGDRDHSDPISRWA</sequence>
<dbReference type="PANTHER" id="PTHR45790:SF3">
    <property type="entry name" value="S-ADENOSYL-L-METHIONINE-DEPENDENT UROPORPHYRINOGEN III METHYLTRANSFERASE, CHLOROPLASTIC"/>
    <property type="match status" value="1"/>
</dbReference>
<evidence type="ECO:0000256" key="11">
    <source>
        <dbReference type="PIRSR" id="PIRSR036426-1"/>
    </source>
</evidence>